<name>A0A7D5TD06_9EURY</name>
<dbReference type="AlphaFoldDB" id="A0A7D5TD06"/>
<organism evidence="1 2">
    <name type="scientific">Halosimplex pelagicum</name>
    <dbReference type="NCBI Taxonomy" id="869886"/>
    <lineage>
        <taxon>Archaea</taxon>
        <taxon>Methanobacteriati</taxon>
        <taxon>Methanobacteriota</taxon>
        <taxon>Stenosarchaea group</taxon>
        <taxon>Halobacteria</taxon>
        <taxon>Halobacteriales</taxon>
        <taxon>Haloarculaceae</taxon>
        <taxon>Halosimplex</taxon>
    </lineage>
</organism>
<protein>
    <submittedName>
        <fullName evidence="1">Uncharacterized protein</fullName>
    </submittedName>
</protein>
<proteinExistence type="predicted"/>
<evidence type="ECO:0000313" key="2">
    <source>
        <dbReference type="Proteomes" id="UP000509346"/>
    </source>
</evidence>
<dbReference type="RefSeq" id="WP_179918438.1">
    <property type="nucleotide sequence ID" value="NZ_CP058909.1"/>
</dbReference>
<accession>A0A7D5TD06</accession>
<evidence type="ECO:0000313" key="1">
    <source>
        <dbReference type="EMBL" id="QLH83389.1"/>
    </source>
</evidence>
<dbReference type="KEGG" id="hpel:HZS54_17900"/>
<keyword evidence="2" id="KW-1185">Reference proteome</keyword>
<reference evidence="1 2" key="1">
    <citation type="submission" date="2020-07" db="EMBL/GenBank/DDBJ databases">
        <title>Halosimplex litoreum sp. nov. and Halosimplex rubrum sp. nov., isolated from different salt environments.</title>
        <authorList>
            <person name="Cui H."/>
        </authorList>
    </citation>
    <scope>NUCLEOTIDE SEQUENCE [LARGE SCALE GENOMIC DNA]</scope>
    <source>
        <strain evidence="1 2">R2</strain>
    </source>
</reference>
<dbReference type="EMBL" id="CP058909">
    <property type="protein sequence ID" value="QLH83389.1"/>
    <property type="molecule type" value="Genomic_DNA"/>
</dbReference>
<gene>
    <name evidence="1" type="ORF">HZS54_17900</name>
</gene>
<sequence length="112" mass="12392">MTISESDPRLDRELYQLAEVDDRDDSVRCPLCGRRLDREAFRTPKVPPEVLSDGSLDLVARAYVCARHRVDVVAFEPASIAPDTFVGVDAVVDDQEARIAVPEPLAEREGLA</sequence>
<dbReference type="Proteomes" id="UP000509346">
    <property type="component" value="Chromosome"/>
</dbReference>
<dbReference type="GeneID" id="56084503"/>